<accession>A0ABV2BPA7</accession>
<dbReference type="InterPro" id="IPR050330">
    <property type="entry name" value="Bact_OuterMem_StrucFunc"/>
</dbReference>
<dbReference type="InterPro" id="IPR006665">
    <property type="entry name" value="OmpA-like"/>
</dbReference>
<dbReference type="PANTHER" id="PTHR30329">
    <property type="entry name" value="STATOR ELEMENT OF FLAGELLAR MOTOR COMPLEX"/>
    <property type="match status" value="1"/>
</dbReference>
<dbReference type="Proteomes" id="UP001548189">
    <property type="component" value="Unassembled WGS sequence"/>
</dbReference>
<dbReference type="PROSITE" id="PS51123">
    <property type="entry name" value="OMPA_2"/>
    <property type="match status" value="1"/>
</dbReference>
<dbReference type="Pfam" id="PF00691">
    <property type="entry name" value="OmpA"/>
    <property type="match status" value="1"/>
</dbReference>
<evidence type="ECO:0000313" key="2">
    <source>
        <dbReference type="Proteomes" id="UP001548189"/>
    </source>
</evidence>
<evidence type="ECO:0000313" key="1">
    <source>
        <dbReference type="EMBL" id="MET1253784.1"/>
    </source>
</evidence>
<dbReference type="EMBL" id="JBEVCJ010000001">
    <property type="protein sequence ID" value="MET1253784.1"/>
    <property type="molecule type" value="Genomic_DNA"/>
</dbReference>
<dbReference type="PRINTS" id="PR01021">
    <property type="entry name" value="OMPADOMAIN"/>
</dbReference>
<dbReference type="InterPro" id="IPR036737">
    <property type="entry name" value="OmpA-like_sf"/>
</dbReference>
<sequence length="400" mass="45198">MIRNYQRAFSQSGFEIIFQCLPNTCGSEIESFLEQPRILGNLSPNFRQESPVFFVKHVANNQTSYLLLSSSDWSNYIDIYLSIIEVYQPVYDKVKIDNAAYQKHLNGNVNNYGKVDKDIENSQDHPLVSRYKTFNFIDVALPIKAISSDEPKSEILTVEGRGTFIKYMTALGVSQLDVLRNYDNAFKQAGFQPLLACENQDCGNYMENYLEKDTVFRKIGPNLKSESPVRVMKHSSEGKNTYVALAIADWERELDIFLAVLEEGELKQGKVAINADYLASKIAKTGKVALYGIEFDFDFDSDKVKSKSFTLIKEIANYLKHNAAQKIYIVGHAGATGDEDYNILLSKKRAQSVRKILIEQHQIAADRLKARGAGDWAPVSTNQNEEGKALSRRVELVLDL</sequence>
<dbReference type="Gene3D" id="3.30.1330.60">
    <property type="entry name" value="OmpA-like domain"/>
    <property type="match status" value="1"/>
</dbReference>
<dbReference type="InterPro" id="IPR006664">
    <property type="entry name" value="OMP_bac"/>
</dbReference>
<organism evidence="1 2">
    <name type="scientific">Aliikangiella maris</name>
    <dbReference type="NCBI Taxonomy" id="3162458"/>
    <lineage>
        <taxon>Bacteria</taxon>
        <taxon>Pseudomonadati</taxon>
        <taxon>Pseudomonadota</taxon>
        <taxon>Gammaproteobacteria</taxon>
        <taxon>Oceanospirillales</taxon>
        <taxon>Pleioneaceae</taxon>
        <taxon>Aliikangiella</taxon>
    </lineage>
</organism>
<keyword evidence="2" id="KW-1185">Reference proteome</keyword>
<dbReference type="PANTHER" id="PTHR30329:SF21">
    <property type="entry name" value="LIPOPROTEIN YIAD-RELATED"/>
    <property type="match status" value="1"/>
</dbReference>
<name>A0ABV2BPA7_9GAMM</name>
<protein>
    <submittedName>
        <fullName evidence="1">OmpA family protein</fullName>
    </submittedName>
</protein>
<dbReference type="CDD" id="cd07185">
    <property type="entry name" value="OmpA_C-like"/>
    <property type="match status" value="1"/>
</dbReference>
<comment type="caution">
    <text evidence="1">The sequence shown here is derived from an EMBL/GenBank/DDBJ whole genome shotgun (WGS) entry which is preliminary data.</text>
</comment>
<reference evidence="1 2" key="1">
    <citation type="submission" date="2024-06" db="EMBL/GenBank/DDBJ databases">
        <authorList>
            <person name="Li F."/>
        </authorList>
    </citation>
    <scope>NUCLEOTIDE SEQUENCE [LARGE SCALE GENOMIC DNA]</scope>
    <source>
        <strain evidence="1 2">GXAS 311</strain>
    </source>
</reference>
<gene>
    <name evidence="1" type="ORF">ABVT43_01475</name>
</gene>
<dbReference type="SUPFAM" id="SSF103088">
    <property type="entry name" value="OmpA-like"/>
    <property type="match status" value="1"/>
</dbReference>
<proteinExistence type="predicted"/>